<evidence type="ECO:0000256" key="1">
    <source>
        <dbReference type="SAM" id="MobiDB-lite"/>
    </source>
</evidence>
<dbReference type="EMBL" id="JAATVY010000003">
    <property type="protein sequence ID" value="NJC69460.1"/>
    <property type="molecule type" value="Genomic_DNA"/>
</dbReference>
<accession>A0ABX0XVS2</accession>
<comment type="caution">
    <text evidence="2">The sequence shown here is derived from an EMBL/GenBank/DDBJ whole genome shotgun (WGS) entry which is preliminary data.</text>
</comment>
<feature type="compositionally biased region" description="Acidic residues" evidence="1">
    <location>
        <begin position="74"/>
        <end position="88"/>
    </location>
</feature>
<feature type="compositionally biased region" description="Basic and acidic residues" evidence="1">
    <location>
        <begin position="99"/>
        <end position="126"/>
    </location>
</feature>
<protein>
    <submittedName>
        <fullName evidence="2">DNA primase</fullName>
    </submittedName>
</protein>
<reference evidence="2 3" key="1">
    <citation type="submission" date="2020-03" db="EMBL/GenBank/DDBJ databases">
        <title>WGS of the type strain of Planosporangium spp.</title>
        <authorList>
            <person name="Thawai C."/>
        </authorList>
    </citation>
    <scope>NUCLEOTIDE SEQUENCE [LARGE SCALE GENOMIC DNA]</scope>
    <source>
        <strain evidence="2 3">TBRC 5610</strain>
    </source>
</reference>
<organism evidence="2 3">
    <name type="scientific">Planosporangium thailandense</name>
    <dbReference type="NCBI Taxonomy" id="765197"/>
    <lineage>
        <taxon>Bacteria</taxon>
        <taxon>Bacillati</taxon>
        <taxon>Actinomycetota</taxon>
        <taxon>Actinomycetes</taxon>
        <taxon>Micromonosporales</taxon>
        <taxon>Micromonosporaceae</taxon>
        <taxon>Planosporangium</taxon>
    </lineage>
</organism>
<feature type="compositionally biased region" description="Polar residues" evidence="1">
    <location>
        <begin position="7"/>
        <end position="17"/>
    </location>
</feature>
<feature type="compositionally biased region" description="Acidic residues" evidence="1">
    <location>
        <begin position="127"/>
        <end position="152"/>
    </location>
</feature>
<proteinExistence type="predicted"/>
<name>A0ABX0XVS2_9ACTN</name>
<sequence>MDEESDSTGATAESRSAATDALWTDVRVQPIEIALPSGVGYTLRAYRLSTEVRAPEIDEREEDFPEASVSPTATDEDGEDVGGIDEAELTAQALAAGKESGRHTTGDGEAETDGHDASAADKADAGRDDEESLDAGEGEEAAEGEEEAEPEDVPVFLAERGRLLLFRSPEGLVEYVRTSTDHELAQLDTWDELRERIEPDDIVPLEEDRYELDLVVENLRGGHDAWDPSLIIQAGELARDVAYALRIPSVMTALAPGSPLDDLDEGLRTVEAGGFGAFFARRRLRKIDPQTTAALSWRTVIGKISSVVDWRD</sequence>
<evidence type="ECO:0000313" key="3">
    <source>
        <dbReference type="Proteomes" id="UP000722989"/>
    </source>
</evidence>
<dbReference type="RefSeq" id="WP_167924487.1">
    <property type="nucleotide sequence ID" value="NZ_JAATVY010000003.1"/>
</dbReference>
<keyword evidence="3" id="KW-1185">Reference proteome</keyword>
<gene>
    <name evidence="2" type="ORF">HC031_06960</name>
</gene>
<feature type="region of interest" description="Disordered" evidence="1">
    <location>
        <begin position="52"/>
        <end position="153"/>
    </location>
</feature>
<dbReference type="Proteomes" id="UP000722989">
    <property type="component" value="Unassembled WGS sequence"/>
</dbReference>
<evidence type="ECO:0000313" key="2">
    <source>
        <dbReference type="EMBL" id="NJC69460.1"/>
    </source>
</evidence>
<feature type="region of interest" description="Disordered" evidence="1">
    <location>
        <begin position="1"/>
        <end position="23"/>
    </location>
</feature>